<name>A0A7S2Z405_9CHLO</name>
<gene>
    <name evidence="1" type="ORF">CLAU1311_LOCUS5509</name>
    <name evidence="2" type="ORF">CLAU1311_LOCUS5510</name>
</gene>
<organism evidence="2">
    <name type="scientific">Chloropicon laureae</name>
    <dbReference type="NCBI Taxonomy" id="464258"/>
    <lineage>
        <taxon>Eukaryota</taxon>
        <taxon>Viridiplantae</taxon>
        <taxon>Chlorophyta</taxon>
        <taxon>Chloropicophyceae</taxon>
        <taxon>Chloropicales</taxon>
        <taxon>Chloropicaceae</taxon>
        <taxon>Chloropicon</taxon>
    </lineage>
</organism>
<dbReference type="EMBL" id="HBHU01008504">
    <property type="protein sequence ID" value="CAE0021629.1"/>
    <property type="molecule type" value="Transcribed_RNA"/>
</dbReference>
<accession>A0A7S2Z405</accession>
<proteinExistence type="predicted"/>
<sequence>MPTITEGVSFDNVAREWRMKWSEDGDKASLAAMQKALDGVVEQLKALDGFKSVQRVVCGGCHDFKVITCLSADKYGDWEGKAFAPEEAFLATARSTEGISEVETQTYTLESL</sequence>
<reference evidence="2" key="1">
    <citation type="submission" date="2021-01" db="EMBL/GenBank/DDBJ databases">
        <authorList>
            <person name="Corre E."/>
            <person name="Pelletier E."/>
            <person name="Niang G."/>
            <person name="Scheremetjew M."/>
            <person name="Finn R."/>
            <person name="Kale V."/>
            <person name="Holt S."/>
            <person name="Cochrane G."/>
            <person name="Meng A."/>
            <person name="Brown T."/>
            <person name="Cohen L."/>
        </authorList>
    </citation>
    <scope>NUCLEOTIDE SEQUENCE</scope>
    <source>
        <strain evidence="2">RCC856</strain>
    </source>
</reference>
<dbReference type="EMBL" id="HBHU01008505">
    <property type="protein sequence ID" value="CAE0021631.1"/>
    <property type="molecule type" value="Transcribed_RNA"/>
</dbReference>
<evidence type="ECO:0000313" key="2">
    <source>
        <dbReference type="EMBL" id="CAE0021631.1"/>
    </source>
</evidence>
<dbReference type="AlphaFoldDB" id="A0A7S2Z405"/>
<evidence type="ECO:0000313" key="1">
    <source>
        <dbReference type="EMBL" id="CAE0021629.1"/>
    </source>
</evidence>
<protein>
    <submittedName>
        <fullName evidence="2">Uncharacterized protein</fullName>
    </submittedName>
</protein>